<evidence type="ECO:0000313" key="3">
    <source>
        <dbReference type="Proteomes" id="UP001325680"/>
    </source>
</evidence>
<proteinExistence type="predicted"/>
<organism evidence="2 3">
    <name type="scientific">Niabella yanshanensis</name>
    <dbReference type="NCBI Taxonomy" id="577386"/>
    <lineage>
        <taxon>Bacteria</taxon>
        <taxon>Pseudomonadati</taxon>
        <taxon>Bacteroidota</taxon>
        <taxon>Chitinophagia</taxon>
        <taxon>Chitinophagales</taxon>
        <taxon>Chitinophagaceae</taxon>
        <taxon>Niabella</taxon>
    </lineage>
</organism>
<reference evidence="2 3" key="1">
    <citation type="submission" date="2023-12" db="EMBL/GenBank/DDBJ databases">
        <title>Genome sequencing and assembly of bacterial species from a model synthetic community.</title>
        <authorList>
            <person name="Hogle S.L."/>
        </authorList>
    </citation>
    <scope>NUCLEOTIDE SEQUENCE [LARGE SCALE GENOMIC DNA]</scope>
    <source>
        <strain evidence="2 3">HAMBI_3031</strain>
    </source>
</reference>
<evidence type="ECO:0000313" key="2">
    <source>
        <dbReference type="EMBL" id="WQD37412.1"/>
    </source>
</evidence>
<protein>
    <submittedName>
        <fullName evidence="2">M90 family metallopeptidase</fullName>
    </submittedName>
</protein>
<dbReference type="Proteomes" id="UP001325680">
    <property type="component" value="Chromosome"/>
</dbReference>
<dbReference type="InterPro" id="IPR024079">
    <property type="entry name" value="MetalloPept_cat_dom_sf"/>
</dbReference>
<evidence type="ECO:0000256" key="1">
    <source>
        <dbReference type="SAM" id="Phobius"/>
    </source>
</evidence>
<name>A0ABZ0W7A8_9BACT</name>
<keyword evidence="1" id="KW-0812">Transmembrane</keyword>
<dbReference type="PANTHER" id="PTHR30164:SF2">
    <property type="entry name" value="PROTEIN MTFA"/>
    <property type="match status" value="1"/>
</dbReference>
<dbReference type="InterPro" id="IPR042252">
    <property type="entry name" value="MtfA_N"/>
</dbReference>
<dbReference type="InterPro" id="IPR010384">
    <property type="entry name" value="MtfA_fam"/>
</dbReference>
<sequence>MIIQFIILLTGIVLFVYFGFSALKEKNRLSGEPLPTKYKELLQEHVAFYKALGEKQKAAFDKRVQHFLATTTITGVGAHVEDLDRVLIAASAVIPIFHFPDWEYVNLQEVLLYPETFNESFEQQGSDRNILGMVGTGGMNNTMILSKHALREGFSNKTDKSNTAIHEFVHLIDKTDGATDGIPEILLQHQYVMPWLNLMHENIKEIRANKSDINPYASTNQQEFLAVAAEYFFERPQLMKIKHPELYEMLEKIFRQKAVV</sequence>
<keyword evidence="3" id="KW-1185">Reference proteome</keyword>
<feature type="transmembrane region" description="Helical" evidence="1">
    <location>
        <begin position="6"/>
        <end position="23"/>
    </location>
</feature>
<keyword evidence="1" id="KW-1133">Transmembrane helix</keyword>
<dbReference type="PANTHER" id="PTHR30164">
    <property type="entry name" value="MTFA PEPTIDASE"/>
    <property type="match status" value="1"/>
</dbReference>
<dbReference type="EMBL" id="CP139960">
    <property type="protein sequence ID" value="WQD37412.1"/>
    <property type="molecule type" value="Genomic_DNA"/>
</dbReference>
<dbReference type="SUPFAM" id="SSF55486">
    <property type="entry name" value="Metalloproteases ('zincins'), catalytic domain"/>
    <property type="match status" value="1"/>
</dbReference>
<dbReference type="RefSeq" id="WP_114792436.1">
    <property type="nucleotide sequence ID" value="NZ_CP139960.1"/>
</dbReference>
<dbReference type="CDD" id="cd20169">
    <property type="entry name" value="Peptidase_M90_mtfA"/>
    <property type="match status" value="1"/>
</dbReference>
<gene>
    <name evidence="2" type="ORF">U0035_17220</name>
</gene>
<dbReference type="Gene3D" id="3.40.390.10">
    <property type="entry name" value="Collagenase (Catalytic Domain)"/>
    <property type="match status" value="1"/>
</dbReference>
<dbReference type="Pfam" id="PF06167">
    <property type="entry name" value="Peptidase_M90"/>
    <property type="match status" value="1"/>
</dbReference>
<accession>A0ABZ0W7A8</accession>
<dbReference type="Gene3D" id="1.10.472.150">
    <property type="entry name" value="Glucose-regulated metallo-peptidase M90, N-terminal domain"/>
    <property type="match status" value="1"/>
</dbReference>
<keyword evidence="1" id="KW-0472">Membrane</keyword>